<dbReference type="InterPro" id="IPR014284">
    <property type="entry name" value="RNA_pol_sigma-70_dom"/>
</dbReference>
<keyword evidence="3" id="KW-0731">Sigma factor</keyword>
<dbReference type="GO" id="GO:0006352">
    <property type="term" value="P:DNA-templated transcription initiation"/>
    <property type="evidence" value="ECO:0007669"/>
    <property type="project" value="InterPro"/>
</dbReference>
<dbReference type="Gene3D" id="1.10.1740.10">
    <property type="match status" value="1"/>
</dbReference>
<dbReference type="PANTHER" id="PTHR43133">
    <property type="entry name" value="RNA POLYMERASE ECF-TYPE SIGMA FACTO"/>
    <property type="match status" value="1"/>
</dbReference>
<dbReference type="Pfam" id="PF04542">
    <property type="entry name" value="Sigma70_r2"/>
    <property type="match status" value="1"/>
</dbReference>
<keyword evidence="2" id="KW-0805">Transcription regulation</keyword>
<reference evidence="7 8" key="1">
    <citation type="submission" date="2020-08" db="EMBL/GenBank/DDBJ databases">
        <title>Genomic Encyclopedia of Type Strains, Phase IV (KMG-IV): sequencing the most valuable type-strain genomes for metagenomic binning, comparative biology and taxonomic classification.</title>
        <authorList>
            <person name="Goeker M."/>
        </authorList>
    </citation>
    <scope>NUCLEOTIDE SEQUENCE [LARGE SCALE GENOMIC DNA]</scope>
    <source>
        <strain evidence="7 8">DSM 12252</strain>
    </source>
</reference>
<evidence type="ECO:0000256" key="2">
    <source>
        <dbReference type="ARBA" id="ARBA00023015"/>
    </source>
</evidence>
<proteinExistence type="inferred from homology"/>
<dbReference type="Gene3D" id="1.10.10.10">
    <property type="entry name" value="Winged helix-like DNA-binding domain superfamily/Winged helix DNA-binding domain"/>
    <property type="match status" value="1"/>
</dbReference>
<name>A0A7W7YAT5_9BACT</name>
<evidence type="ECO:0000256" key="1">
    <source>
        <dbReference type="ARBA" id="ARBA00010641"/>
    </source>
</evidence>
<sequence>MNTHETQAAQVFLAHHDFVRGVALKYAPWPGLMEDIAQQVFLEFMAKESQWDLSTDARPLLATMTRHIALRQWRERTKQQPEVVQKLADHIRLLAEEREAPPRYEEEISVLRSCLQKLPEKSRELVELYYYNDIGTPQIADQINMKADTVCRALSRVREKLRECIERTTASQGGHAHA</sequence>
<protein>
    <submittedName>
        <fullName evidence="7">RNA polymerase sigma-70 factor (ECF subfamily)</fullName>
    </submittedName>
</protein>
<feature type="domain" description="RNA polymerase sigma factor 70 region 4 type 2" evidence="6">
    <location>
        <begin position="111"/>
        <end position="161"/>
    </location>
</feature>
<dbReference type="InterPro" id="IPR007627">
    <property type="entry name" value="RNA_pol_sigma70_r2"/>
</dbReference>
<dbReference type="AlphaFoldDB" id="A0A7W7YAT5"/>
<feature type="domain" description="RNA polymerase sigma-70 region 2" evidence="5">
    <location>
        <begin position="12"/>
        <end position="77"/>
    </location>
</feature>
<dbReference type="RefSeq" id="WP_184339502.1">
    <property type="nucleotide sequence ID" value="NZ_JACHIG010000004.1"/>
</dbReference>
<evidence type="ECO:0000256" key="4">
    <source>
        <dbReference type="ARBA" id="ARBA00023163"/>
    </source>
</evidence>
<evidence type="ECO:0000313" key="7">
    <source>
        <dbReference type="EMBL" id="MBB5032577.1"/>
    </source>
</evidence>
<keyword evidence="4" id="KW-0804">Transcription</keyword>
<dbReference type="SUPFAM" id="SSF88659">
    <property type="entry name" value="Sigma3 and sigma4 domains of RNA polymerase sigma factors"/>
    <property type="match status" value="1"/>
</dbReference>
<accession>A0A7W7YAT5</accession>
<evidence type="ECO:0000256" key="3">
    <source>
        <dbReference type="ARBA" id="ARBA00023082"/>
    </source>
</evidence>
<organism evidence="7 8">
    <name type="scientific">Prosthecobacter vanneervenii</name>
    <dbReference type="NCBI Taxonomy" id="48466"/>
    <lineage>
        <taxon>Bacteria</taxon>
        <taxon>Pseudomonadati</taxon>
        <taxon>Verrucomicrobiota</taxon>
        <taxon>Verrucomicrobiia</taxon>
        <taxon>Verrucomicrobiales</taxon>
        <taxon>Verrucomicrobiaceae</taxon>
        <taxon>Prosthecobacter</taxon>
    </lineage>
</organism>
<comment type="similarity">
    <text evidence="1">Belongs to the sigma-70 factor family. ECF subfamily.</text>
</comment>
<dbReference type="InterPro" id="IPR013249">
    <property type="entry name" value="RNA_pol_sigma70_r4_t2"/>
</dbReference>
<keyword evidence="8" id="KW-1185">Reference proteome</keyword>
<comment type="caution">
    <text evidence="7">The sequence shown here is derived from an EMBL/GenBank/DDBJ whole genome shotgun (WGS) entry which is preliminary data.</text>
</comment>
<dbReference type="GO" id="GO:0003677">
    <property type="term" value="F:DNA binding"/>
    <property type="evidence" value="ECO:0007669"/>
    <property type="project" value="InterPro"/>
</dbReference>
<dbReference type="InterPro" id="IPR036388">
    <property type="entry name" value="WH-like_DNA-bd_sf"/>
</dbReference>
<dbReference type="InterPro" id="IPR013324">
    <property type="entry name" value="RNA_pol_sigma_r3/r4-like"/>
</dbReference>
<dbReference type="NCBIfam" id="TIGR02937">
    <property type="entry name" value="sigma70-ECF"/>
    <property type="match status" value="1"/>
</dbReference>
<dbReference type="EMBL" id="JACHIG010000004">
    <property type="protein sequence ID" value="MBB5032577.1"/>
    <property type="molecule type" value="Genomic_DNA"/>
</dbReference>
<dbReference type="InterPro" id="IPR013325">
    <property type="entry name" value="RNA_pol_sigma_r2"/>
</dbReference>
<dbReference type="InterPro" id="IPR039425">
    <property type="entry name" value="RNA_pol_sigma-70-like"/>
</dbReference>
<dbReference type="PANTHER" id="PTHR43133:SF51">
    <property type="entry name" value="RNA POLYMERASE SIGMA FACTOR"/>
    <property type="match status" value="1"/>
</dbReference>
<evidence type="ECO:0000259" key="5">
    <source>
        <dbReference type="Pfam" id="PF04542"/>
    </source>
</evidence>
<evidence type="ECO:0000259" key="6">
    <source>
        <dbReference type="Pfam" id="PF08281"/>
    </source>
</evidence>
<gene>
    <name evidence="7" type="ORF">HNQ65_002159</name>
</gene>
<dbReference type="GO" id="GO:0016987">
    <property type="term" value="F:sigma factor activity"/>
    <property type="evidence" value="ECO:0007669"/>
    <property type="project" value="UniProtKB-KW"/>
</dbReference>
<dbReference type="Pfam" id="PF08281">
    <property type="entry name" value="Sigma70_r4_2"/>
    <property type="match status" value="1"/>
</dbReference>
<evidence type="ECO:0000313" key="8">
    <source>
        <dbReference type="Proteomes" id="UP000590740"/>
    </source>
</evidence>
<dbReference type="Proteomes" id="UP000590740">
    <property type="component" value="Unassembled WGS sequence"/>
</dbReference>
<dbReference type="SUPFAM" id="SSF88946">
    <property type="entry name" value="Sigma2 domain of RNA polymerase sigma factors"/>
    <property type="match status" value="1"/>
</dbReference>